<evidence type="ECO:0000256" key="3">
    <source>
        <dbReference type="ARBA" id="ARBA00022692"/>
    </source>
</evidence>
<organism evidence="8 9">
    <name type="scientific">Chitinophaga lutea</name>
    <dbReference type="NCBI Taxonomy" id="2488634"/>
    <lineage>
        <taxon>Bacteria</taxon>
        <taxon>Pseudomonadati</taxon>
        <taxon>Bacteroidota</taxon>
        <taxon>Chitinophagia</taxon>
        <taxon>Chitinophagales</taxon>
        <taxon>Chitinophagaceae</taxon>
        <taxon>Chitinophaga</taxon>
    </lineage>
</organism>
<evidence type="ECO:0000313" key="8">
    <source>
        <dbReference type="EMBL" id="RPE13675.1"/>
    </source>
</evidence>
<feature type="transmembrane region" description="Helical" evidence="6">
    <location>
        <begin position="93"/>
        <end position="111"/>
    </location>
</feature>
<dbReference type="PIRSF" id="PIRSF006483">
    <property type="entry name" value="Membrane_protein_YitT"/>
    <property type="match status" value="1"/>
</dbReference>
<feature type="domain" description="DUF2179" evidence="7">
    <location>
        <begin position="230"/>
        <end position="288"/>
    </location>
</feature>
<evidence type="ECO:0000313" key="9">
    <source>
        <dbReference type="Proteomes" id="UP000278351"/>
    </source>
</evidence>
<dbReference type="OrthoDB" id="265478at2"/>
<sequence>MTTPSRRARIARLNLIQNSQDAVLIAIGVLLAALGLKAFLLPNAFLDGGVTGISLLVNRLTGWSISVLLVVINLPFILLAYRQLSRAFTLKTIAAIVGLACCLVFIEVPVITHDKLLIAIFGGFFLGAGIGMSIRGGAVLDGTEVLALFINRKTVLSVGEVIMYFNVLIFAVAAILINIETALYAMLTYMSASKTVDFVISGFEEYIALTVISDKSELIRKTLTLKLKKGVTVFKGKSGYGKRGEINNDIEIVYTVVTRLEVHKIIDEIEKIDEKAFIVQHNINDTRGGMIKRRATHH</sequence>
<feature type="transmembrane region" description="Helical" evidence="6">
    <location>
        <begin position="21"/>
        <end position="40"/>
    </location>
</feature>
<evidence type="ECO:0000256" key="1">
    <source>
        <dbReference type="ARBA" id="ARBA00004651"/>
    </source>
</evidence>
<accession>A0A3N4Q274</accession>
<feature type="transmembrane region" description="Helical" evidence="6">
    <location>
        <begin position="60"/>
        <end position="81"/>
    </location>
</feature>
<dbReference type="PANTHER" id="PTHR33545">
    <property type="entry name" value="UPF0750 MEMBRANE PROTEIN YITT-RELATED"/>
    <property type="match status" value="1"/>
</dbReference>
<dbReference type="InterPro" id="IPR015867">
    <property type="entry name" value="N-reg_PII/ATP_PRibTrfase_C"/>
</dbReference>
<keyword evidence="3 6" id="KW-0812">Transmembrane</keyword>
<feature type="transmembrane region" description="Helical" evidence="6">
    <location>
        <begin position="117"/>
        <end position="140"/>
    </location>
</feature>
<dbReference type="InterPro" id="IPR019264">
    <property type="entry name" value="DUF2179"/>
</dbReference>
<dbReference type="RefSeq" id="WP_123846194.1">
    <property type="nucleotide sequence ID" value="NZ_RPDH01000001.1"/>
</dbReference>
<gene>
    <name evidence="8" type="ORF">EGT74_09225</name>
</gene>
<evidence type="ECO:0000256" key="2">
    <source>
        <dbReference type="ARBA" id="ARBA00022475"/>
    </source>
</evidence>
<dbReference type="CDD" id="cd16380">
    <property type="entry name" value="YitT_C"/>
    <property type="match status" value="1"/>
</dbReference>
<dbReference type="Gene3D" id="3.30.70.120">
    <property type="match status" value="1"/>
</dbReference>
<dbReference type="GO" id="GO:0005886">
    <property type="term" value="C:plasma membrane"/>
    <property type="evidence" value="ECO:0007669"/>
    <property type="project" value="UniProtKB-SubCell"/>
</dbReference>
<evidence type="ECO:0000256" key="6">
    <source>
        <dbReference type="SAM" id="Phobius"/>
    </source>
</evidence>
<dbReference type="Pfam" id="PF02588">
    <property type="entry name" value="YitT_membrane"/>
    <property type="match status" value="1"/>
</dbReference>
<keyword evidence="4 6" id="KW-1133">Transmembrane helix</keyword>
<dbReference type="PANTHER" id="PTHR33545:SF3">
    <property type="entry name" value="UPF0750 MEMBRANE PROTEIN YQFU"/>
    <property type="match status" value="1"/>
</dbReference>
<dbReference type="InterPro" id="IPR003740">
    <property type="entry name" value="YitT"/>
</dbReference>
<comment type="caution">
    <text evidence="8">The sequence shown here is derived from an EMBL/GenBank/DDBJ whole genome shotgun (WGS) entry which is preliminary data.</text>
</comment>
<dbReference type="EMBL" id="RPDH01000001">
    <property type="protein sequence ID" value="RPE13675.1"/>
    <property type="molecule type" value="Genomic_DNA"/>
</dbReference>
<reference evidence="8 9" key="1">
    <citation type="submission" date="2018-11" db="EMBL/GenBank/DDBJ databases">
        <title>Chitinophaga lutea sp.nov., isolate from arsenic contaminated soil.</title>
        <authorList>
            <person name="Zong Y."/>
        </authorList>
    </citation>
    <scope>NUCLEOTIDE SEQUENCE [LARGE SCALE GENOMIC DNA]</scope>
    <source>
        <strain evidence="8 9">ZY74</strain>
    </source>
</reference>
<proteinExistence type="predicted"/>
<comment type="subcellular location">
    <subcellularLocation>
        <location evidence="1">Cell membrane</location>
        <topology evidence="1">Multi-pass membrane protein</topology>
    </subcellularLocation>
</comment>
<dbReference type="Proteomes" id="UP000278351">
    <property type="component" value="Unassembled WGS sequence"/>
</dbReference>
<evidence type="ECO:0000259" key="7">
    <source>
        <dbReference type="Pfam" id="PF10035"/>
    </source>
</evidence>
<keyword evidence="5 6" id="KW-0472">Membrane</keyword>
<evidence type="ECO:0000256" key="5">
    <source>
        <dbReference type="ARBA" id="ARBA00023136"/>
    </source>
</evidence>
<dbReference type="InterPro" id="IPR051461">
    <property type="entry name" value="UPF0750_membrane"/>
</dbReference>
<feature type="transmembrane region" description="Helical" evidence="6">
    <location>
        <begin position="161"/>
        <end position="187"/>
    </location>
</feature>
<dbReference type="AlphaFoldDB" id="A0A3N4Q274"/>
<evidence type="ECO:0000256" key="4">
    <source>
        <dbReference type="ARBA" id="ARBA00022989"/>
    </source>
</evidence>
<keyword evidence="2" id="KW-1003">Cell membrane</keyword>
<keyword evidence="9" id="KW-1185">Reference proteome</keyword>
<dbReference type="Pfam" id="PF10035">
    <property type="entry name" value="DUF2179"/>
    <property type="match status" value="1"/>
</dbReference>
<protein>
    <submittedName>
        <fullName evidence="8">YitT family protein</fullName>
    </submittedName>
</protein>
<name>A0A3N4Q274_9BACT</name>